<keyword evidence="1 5" id="KW-0963">Cytoplasm</keyword>
<evidence type="ECO:0000256" key="5">
    <source>
        <dbReference type="HAMAP-Rule" id="MF_00014"/>
    </source>
</evidence>
<dbReference type="PANTHER" id="PTHR33692">
    <property type="entry name" value="RIBOSOME MATURATION FACTOR RIMM"/>
    <property type="match status" value="1"/>
</dbReference>
<comment type="subcellular location">
    <subcellularLocation>
        <location evidence="5">Cytoplasm</location>
    </subcellularLocation>
</comment>
<dbReference type="InterPro" id="IPR036976">
    <property type="entry name" value="RimM_N_sf"/>
</dbReference>
<gene>
    <name evidence="5 8" type="primary">rimM</name>
    <name evidence="8" type="ORF">ABWT76_004130</name>
</gene>
<dbReference type="InterPro" id="IPR009000">
    <property type="entry name" value="Transl_B-barrel_sf"/>
</dbReference>
<evidence type="ECO:0000256" key="4">
    <source>
        <dbReference type="ARBA" id="ARBA00023186"/>
    </source>
</evidence>
<dbReference type="InterPro" id="IPR002676">
    <property type="entry name" value="RimM_N"/>
</dbReference>
<proteinExistence type="inferred from homology"/>
<accession>A0AAU8JMT7</accession>
<dbReference type="Gene3D" id="2.30.30.240">
    <property type="entry name" value="PRC-barrel domain"/>
    <property type="match status" value="1"/>
</dbReference>
<dbReference type="InterPro" id="IPR056792">
    <property type="entry name" value="PRC_RimM"/>
</dbReference>
<dbReference type="GO" id="GO:0042274">
    <property type="term" value="P:ribosomal small subunit biogenesis"/>
    <property type="evidence" value="ECO:0007669"/>
    <property type="project" value="UniProtKB-UniRule"/>
</dbReference>
<sequence length="201" mass="22235">MSEWIEIGKIVAPQGLRGEMRVYPSTDFPDRFLEPGQRWLLSPGDREPQPVELLDGRYLSNKSLYIVQLAGVETVEEAEALRGSLLLVPESDRPLLEEGEYHVRDLINLPVFLQETGELVGTVVDMISAGHDVLVVAAESKSLSANLSEDDLGSGKKQKAKKPKKPQLLIPFVMEIVPVVDLELGRIEITPPPGLLDVNNY</sequence>
<comment type="function">
    <text evidence="5">An accessory protein needed during the final step in the assembly of 30S ribosomal subunit, possibly for assembly of the head region. Essential for efficient processing of 16S rRNA. May be needed both before and after RbfA during the maturation of 16S rRNA. It has affinity for free ribosomal 30S subunits but not for 70S ribosomes.</text>
</comment>
<organism evidence="8">
    <name type="scientific">Planktothricoides raciborskii GIHE-MW2</name>
    <dbReference type="NCBI Taxonomy" id="2792601"/>
    <lineage>
        <taxon>Bacteria</taxon>
        <taxon>Bacillati</taxon>
        <taxon>Cyanobacteriota</taxon>
        <taxon>Cyanophyceae</taxon>
        <taxon>Oscillatoriophycideae</taxon>
        <taxon>Oscillatoriales</taxon>
        <taxon>Oscillatoriaceae</taxon>
        <taxon>Planktothricoides</taxon>
    </lineage>
</organism>
<feature type="domain" description="Ribosome maturation factor RimM PRC barrel" evidence="7">
    <location>
        <begin position="104"/>
        <end position="195"/>
    </location>
</feature>
<comment type="similarity">
    <text evidence="5">Belongs to the RimM family.</text>
</comment>
<keyword evidence="2 5" id="KW-0690">Ribosome biogenesis</keyword>
<evidence type="ECO:0000259" key="6">
    <source>
        <dbReference type="Pfam" id="PF01782"/>
    </source>
</evidence>
<evidence type="ECO:0000256" key="1">
    <source>
        <dbReference type="ARBA" id="ARBA00022490"/>
    </source>
</evidence>
<keyword evidence="3 5" id="KW-0698">rRNA processing</keyword>
<protein>
    <recommendedName>
        <fullName evidence="5">Ribosome maturation factor RimM</fullName>
    </recommendedName>
</protein>
<dbReference type="HAMAP" id="MF_00014">
    <property type="entry name" value="Ribosome_mat_RimM"/>
    <property type="match status" value="1"/>
</dbReference>
<name>A0AAU8JMT7_9CYAN</name>
<dbReference type="GO" id="GO:0006364">
    <property type="term" value="P:rRNA processing"/>
    <property type="evidence" value="ECO:0007669"/>
    <property type="project" value="UniProtKB-UniRule"/>
</dbReference>
<dbReference type="SUPFAM" id="SSF50346">
    <property type="entry name" value="PRC-barrel domain"/>
    <property type="match status" value="1"/>
</dbReference>
<dbReference type="Pfam" id="PF24986">
    <property type="entry name" value="PRC_RimM"/>
    <property type="match status" value="1"/>
</dbReference>
<dbReference type="InterPro" id="IPR011961">
    <property type="entry name" value="RimM"/>
</dbReference>
<dbReference type="GO" id="GO:0005840">
    <property type="term" value="C:ribosome"/>
    <property type="evidence" value="ECO:0007669"/>
    <property type="project" value="InterPro"/>
</dbReference>
<dbReference type="SUPFAM" id="SSF50447">
    <property type="entry name" value="Translation proteins"/>
    <property type="match status" value="1"/>
</dbReference>
<comment type="subunit">
    <text evidence="5">Binds ribosomal protein uS19.</text>
</comment>
<dbReference type="GO" id="GO:0005737">
    <property type="term" value="C:cytoplasm"/>
    <property type="evidence" value="ECO:0007669"/>
    <property type="project" value="UniProtKB-SubCell"/>
</dbReference>
<dbReference type="GO" id="GO:0043022">
    <property type="term" value="F:ribosome binding"/>
    <property type="evidence" value="ECO:0007669"/>
    <property type="project" value="InterPro"/>
</dbReference>
<dbReference type="RefSeq" id="WP_054465752.1">
    <property type="nucleotide sequence ID" value="NZ_CP159837.1"/>
</dbReference>
<reference evidence="8" key="1">
    <citation type="submission" date="2024-07" db="EMBL/GenBank/DDBJ databases">
        <authorList>
            <person name="Kim Y.J."/>
            <person name="Jeong J.Y."/>
        </authorList>
    </citation>
    <scope>NUCLEOTIDE SEQUENCE</scope>
    <source>
        <strain evidence="8">GIHE-MW2</strain>
    </source>
</reference>
<dbReference type="Gene3D" id="2.40.30.60">
    <property type="entry name" value="RimM"/>
    <property type="match status" value="1"/>
</dbReference>
<evidence type="ECO:0000259" key="7">
    <source>
        <dbReference type="Pfam" id="PF24986"/>
    </source>
</evidence>
<dbReference type="AlphaFoldDB" id="A0AAU8JMT7"/>
<evidence type="ECO:0000256" key="3">
    <source>
        <dbReference type="ARBA" id="ARBA00022552"/>
    </source>
</evidence>
<evidence type="ECO:0000313" key="8">
    <source>
        <dbReference type="EMBL" id="XCM40207.1"/>
    </source>
</evidence>
<evidence type="ECO:0000256" key="2">
    <source>
        <dbReference type="ARBA" id="ARBA00022517"/>
    </source>
</evidence>
<feature type="domain" description="RimM N-terminal" evidence="6">
    <location>
        <begin position="7"/>
        <end position="92"/>
    </location>
</feature>
<keyword evidence="4 5" id="KW-0143">Chaperone</keyword>
<dbReference type="Pfam" id="PF01782">
    <property type="entry name" value="RimM"/>
    <property type="match status" value="1"/>
</dbReference>
<dbReference type="InterPro" id="IPR011033">
    <property type="entry name" value="PRC_barrel-like_sf"/>
</dbReference>
<comment type="domain">
    <text evidence="5">The PRC barrel domain binds ribosomal protein uS19.</text>
</comment>
<dbReference type="PANTHER" id="PTHR33692:SF1">
    <property type="entry name" value="RIBOSOME MATURATION FACTOR RIMM"/>
    <property type="match status" value="1"/>
</dbReference>
<dbReference type="EMBL" id="CP159837">
    <property type="protein sequence ID" value="XCM40207.1"/>
    <property type="molecule type" value="Genomic_DNA"/>
</dbReference>
<dbReference type="NCBIfam" id="TIGR02273">
    <property type="entry name" value="16S_RimM"/>
    <property type="match status" value="1"/>
</dbReference>